<evidence type="ECO:0000256" key="1">
    <source>
        <dbReference type="ARBA" id="ARBA00004123"/>
    </source>
</evidence>
<dbReference type="WBParaSite" id="EVEC_0000682001-mRNA-1">
    <property type="protein sequence ID" value="EVEC_0000682001-mRNA-1"/>
    <property type="gene ID" value="EVEC_0000682001"/>
</dbReference>
<evidence type="ECO:0000313" key="12">
    <source>
        <dbReference type="WBParaSite" id="EVEC_0000682001-mRNA-1"/>
    </source>
</evidence>
<sequence length="440" mass="48919">MCLQGRVGNERALQAGSFKEKKMRVELFQTMRGEYRNCENFETKSRDEILTEEFLFGMSTTKLEERHSYFCPTFYYLFEITLDDTDLCSKTGLPSSLRLLQSQILAKKNLLSQSQRNFVAPVVDLSARSRNIGTKTLRPHKAIPIGDGPPLSFIPKALKEDKVYLFGEILVEDEYNPTAPTDYEEHKKKLDERRAKEKIAKEIAERLHKEHMEEEAKRKAGAAIAPPQALVEADSFVEPLPVVSDNTGMPPPSFTPSFGGAGKGLGVAANIMTKLGYKEGTGLGRAGQGMSTALKVERLGKNSGVIVNEHEQTLRGSESPIPPNIPVPAPVVPAVNTAEAIKNATRILLLQNMVGADEIDDQLEPEVKDEMKKYGQVNKVIIFRLLNVSDDEAVRIFVEFTNVAQAIKAFVDLNGRFFGGRAIRASFYDLSAYNSNKFDK</sequence>
<evidence type="ECO:0000256" key="7">
    <source>
        <dbReference type="PROSITE-ProRule" id="PRU00176"/>
    </source>
</evidence>
<feature type="domain" description="RRM" evidence="8">
    <location>
        <begin position="346"/>
        <end position="430"/>
    </location>
</feature>
<dbReference type="AlphaFoldDB" id="A0A0N4V8V4"/>
<dbReference type="PANTHER" id="PTHR13288:SF8">
    <property type="entry name" value="SPLICING FACTOR 45"/>
    <property type="match status" value="1"/>
</dbReference>
<dbReference type="PROSITE" id="PS50102">
    <property type="entry name" value="RRM"/>
    <property type="match status" value="1"/>
</dbReference>
<dbReference type="GO" id="GO:0045292">
    <property type="term" value="P:mRNA cis splicing, via spliceosome"/>
    <property type="evidence" value="ECO:0007669"/>
    <property type="project" value="InterPro"/>
</dbReference>
<evidence type="ECO:0000256" key="3">
    <source>
        <dbReference type="ARBA" id="ARBA00022664"/>
    </source>
</evidence>
<evidence type="ECO:0000313" key="10">
    <source>
        <dbReference type="EMBL" id="VDD91617.1"/>
    </source>
</evidence>
<dbReference type="PANTHER" id="PTHR13288">
    <property type="entry name" value="SPLICING FACTOR 45 SPF45"/>
    <property type="match status" value="1"/>
</dbReference>
<dbReference type="STRING" id="51028.A0A0N4V8V4"/>
<dbReference type="InterPro" id="IPR040052">
    <property type="entry name" value="RBM17"/>
</dbReference>
<keyword evidence="4 7" id="KW-0694">RNA-binding</keyword>
<comment type="similarity">
    <text evidence="2">Belongs to the RRM half pint family.</text>
</comment>
<dbReference type="InterPro" id="IPR012677">
    <property type="entry name" value="Nucleotide-bd_a/b_plait_sf"/>
</dbReference>
<evidence type="ECO:0000313" key="11">
    <source>
        <dbReference type="Proteomes" id="UP000274131"/>
    </source>
</evidence>
<evidence type="ECO:0000256" key="6">
    <source>
        <dbReference type="ARBA" id="ARBA00023242"/>
    </source>
</evidence>
<dbReference type="InterPro" id="IPR000504">
    <property type="entry name" value="RRM_dom"/>
</dbReference>
<evidence type="ECO:0000259" key="8">
    <source>
        <dbReference type="PROSITE" id="PS50102"/>
    </source>
</evidence>
<accession>A0A0N4V8V4</accession>
<keyword evidence="6" id="KW-0539">Nucleus</keyword>
<dbReference type="Gene3D" id="3.30.70.330">
    <property type="match status" value="1"/>
</dbReference>
<protein>
    <submittedName>
        <fullName evidence="12">Splicing factor 45</fullName>
    </submittedName>
</protein>
<dbReference type="SMART" id="SM00361">
    <property type="entry name" value="RRM_1"/>
    <property type="match status" value="1"/>
</dbReference>
<dbReference type="GO" id="GO:0071011">
    <property type="term" value="C:precatalytic spliceosome"/>
    <property type="evidence" value="ECO:0007669"/>
    <property type="project" value="TreeGrafter"/>
</dbReference>
<dbReference type="PROSITE" id="PS50174">
    <property type="entry name" value="G_PATCH"/>
    <property type="match status" value="1"/>
</dbReference>
<dbReference type="FunFam" id="3.30.70.330:FF:000382">
    <property type="entry name" value="G-patch domain-containing protein"/>
    <property type="match status" value="1"/>
</dbReference>
<reference evidence="12" key="1">
    <citation type="submission" date="2017-02" db="UniProtKB">
        <authorList>
            <consortium name="WormBaseParasite"/>
        </authorList>
    </citation>
    <scope>IDENTIFICATION</scope>
</reference>
<keyword evidence="11" id="KW-1185">Reference proteome</keyword>
<dbReference type="SUPFAM" id="SSF54928">
    <property type="entry name" value="RNA-binding domain, RBD"/>
    <property type="match status" value="1"/>
</dbReference>
<proteinExistence type="inferred from homology"/>
<name>A0A0N4V8V4_ENTVE</name>
<feature type="domain" description="G-patch" evidence="9">
    <location>
        <begin position="264"/>
        <end position="310"/>
    </location>
</feature>
<organism evidence="12">
    <name type="scientific">Enterobius vermicularis</name>
    <name type="common">Human pinworm</name>
    <dbReference type="NCBI Taxonomy" id="51028"/>
    <lineage>
        <taxon>Eukaryota</taxon>
        <taxon>Metazoa</taxon>
        <taxon>Ecdysozoa</taxon>
        <taxon>Nematoda</taxon>
        <taxon>Chromadorea</taxon>
        <taxon>Rhabditida</taxon>
        <taxon>Spirurina</taxon>
        <taxon>Oxyuridomorpha</taxon>
        <taxon>Oxyuroidea</taxon>
        <taxon>Oxyuridae</taxon>
        <taxon>Enterobius</taxon>
    </lineage>
</organism>
<dbReference type="Proteomes" id="UP000274131">
    <property type="component" value="Unassembled WGS sequence"/>
</dbReference>
<reference evidence="10 11" key="2">
    <citation type="submission" date="2018-10" db="EMBL/GenBank/DDBJ databases">
        <authorList>
            <consortium name="Pathogen Informatics"/>
        </authorList>
    </citation>
    <scope>NUCLEOTIDE SEQUENCE [LARGE SCALE GENOMIC DNA]</scope>
</reference>
<dbReference type="EMBL" id="UXUI01008482">
    <property type="protein sequence ID" value="VDD91617.1"/>
    <property type="molecule type" value="Genomic_DNA"/>
</dbReference>
<comment type="subcellular location">
    <subcellularLocation>
        <location evidence="1">Nucleus</location>
    </subcellularLocation>
</comment>
<dbReference type="OrthoDB" id="5411533at2759"/>
<dbReference type="InterPro" id="IPR035979">
    <property type="entry name" value="RBD_domain_sf"/>
</dbReference>
<dbReference type="SMART" id="SM00443">
    <property type="entry name" value="G_patch"/>
    <property type="match status" value="1"/>
</dbReference>
<dbReference type="Pfam" id="PF01585">
    <property type="entry name" value="G-patch"/>
    <property type="match status" value="1"/>
</dbReference>
<dbReference type="InterPro" id="IPR034653">
    <property type="entry name" value="SPF45_RRM"/>
</dbReference>
<evidence type="ECO:0000256" key="4">
    <source>
        <dbReference type="ARBA" id="ARBA00022884"/>
    </source>
</evidence>
<dbReference type="GO" id="GO:0003723">
    <property type="term" value="F:RNA binding"/>
    <property type="evidence" value="ECO:0007669"/>
    <property type="project" value="UniProtKB-UniRule"/>
</dbReference>
<evidence type="ECO:0000256" key="5">
    <source>
        <dbReference type="ARBA" id="ARBA00023187"/>
    </source>
</evidence>
<dbReference type="GO" id="GO:0000380">
    <property type="term" value="P:alternative mRNA splicing, via spliceosome"/>
    <property type="evidence" value="ECO:0007669"/>
    <property type="project" value="TreeGrafter"/>
</dbReference>
<dbReference type="InterPro" id="IPR003954">
    <property type="entry name" value="RRM_euk-type"/>
</dbReference>
<evidence type="ECO:0000256" key="2">
    <source>
        <dbReference type="ARBA" id="ARBA00005987"/>
    </source>
</evidence>
<keyword evidence="5" id="KW-0508">mRNA splicing</keyword>
<dbReference type="CDD" id="cd12647">
    <property type="entry name" value="RRM_UHM_SPF45"/>
    <property type="match status" value="1"/>
</dbReference>
<dbReference type="InterPro" id="IPR000467">
    <property type="entry name" value="G_patch_dom"/>
</dbReference>
<gene>
    <name evidence="10" type="ORF">EVEC_LOCUS6368</name>
</gene>
<keyword evidence="3" id="KW-0507">mRNA processing</keyword>
<evidence type="ECO:0000259" key="9">
    <source>
        <dbReference type="PROSITE" id="PS50174"/>
    </source>
</evidence>
<dbReference type="Pfam" id="PF00076">
    <property type="entry name" value="RRM_1"/>
    <property type="match status" value="1"/>
</dbReference>